<sequence>MPDTGRVTDLKVAGHLMTLDAGLYCIFHTGQDMPAGGLPGVRISPPPGPAGGAASIVTFDADGWLGGERNAALVRVPAGPAQVLITIYQDPAAVQGAPKLQVVRLAEDARPAAPAPKPAAGVAPGPAPQPAPQPPAGPGAAEMTAHIQRRGDVAAALGEWMGKPGSQAWIEGFALSPAGQVAAEDIEYQAVLGRGWLSPWSSGGQFCGSRGMALPVLGLRVRLKGPAARHFACTVTATFTDGSAVGPVGAGGVAEAESLAPLEAFRIDIAPVEQADTPDALEAELLAAVSDTAPAAKTPPKARAEKAGRKAGKKATPPPVDPVRPGRGRKAPGSRLDLLKARRRLASRRP</sequence>
<feature type="region of interest" description="Disordered" evidence="1">
    <location>
        <begin position="292"/>
        <end position="350"/>
    </location>
</feature>
<feature type="compositionally biased region" description="Basic residues" evidence="1">
    <location>
        <begin position="341"/>
        <end position="350"/>
    </location>
</feature>
<name>A0A7W4P416_9PROT</name>
<evidence type="ECO:0000256" key="1">
    <source>
        <dbReference type="SAM" id="MobiDB-lite"/>
    </source>
</evidence>
<dbReference type="AlphaFoldDB" id="A0A7W4P416"/>
<dbReference type="RefSeq" id="WP_182943990.1">
    <property type="nucleotide sequence ID" value="NZ_JABEQH010000016.1"/>
</dbReference>
<dbReference type="Proteomes" id="UP000561066">
    <property type="component" value="Unassembled WGS sequence"/>
</dbReference>
<dbReference type="InterPro" id="IPR006637">
    <property type="entry name" value="ChW"/>
</dbReference>
<evidence type="ECO:0008006" key="4">
    <source>
        <dbReference type="Google" id="ProtNLM"/>
    </source>
</evidence>
<proteinExistence type="predicted"/>
<gene>
    <name evidence="2" type="ORF">HLH21_11990</name>
</gene>
<feature type="region of interest" description="Disordered" evidence="1">
    <location>
        <begin position="108"/>
        <end position="143"/>
    </location>
</feature>
<comment type="caution">
    <text evidence="2">The sequence shown here is derived from an EMBL/GenBank/DDBJ whole genome shotgun (WGS) entry which is preliminary data.</text>
</comment>
<evidence type="ECO:0000313" key="3">
    <source>
        <dbReference type="Proteomes" id="UP000561066"/>
    </source>
</evidence>
<dbReference type="Pfam" id="PF07538">
    <property type="entry name" value="ChW"/>
    <property type="match status" value="1"/>
</dbReference>
<keyword evidence="3" id="KW-1185">Reference proteome</keyword>
<protein>
    <recommendedName>
        <fullName evidence="4">Hydrophobic W protein</fullName>
    </recommendedName>
</protein>
<feature type="compositionally biased region" description="Pro residues" evidence="1">
    <location>
        <begin position="125"/>
        <end position="137"/>
    </location>
</feature>
<dbReference type="EMBL" id="JABEQH010000016">
    <property type="protein sequence ID" value="MBB2176637.1"/>
    <property type="molecule type" value="Genomic_DNA"/>
</dbReference>
<accession>A0A7W4P416</accession>
<organism evidence="2 3">
    <name type="scientific">Gluconacetobacter johannae</name>
    <dbReference type="NCBI Taxonomy" id="112140"/>
    <lineage>
        <taxon>Bacteria</taxon>
        <taxon>Pseudomonadati</taxon>
        <taxon>Pseudomonadota</taxon>
        <taxon>Alphaproteobacteria</taxon>
        <taxon>Acetobacterales</taxon>
        <taxon>Acetobacteraceae</taxon>
        <taxon>Gluconacetobacter</taxon>
    </lineage>
</organism>
<reference evidence="2 3" key="1">
    <citation type="submission" date="2020-04" db="EMBL/GenBank/DDBJ databases">
        <title>Description of novel Gluconacetobacter.</title>
        <authorList>
            <person name="Sombolestani A."/>
        </authorList>
    </citation>
    <scope>NUCLEOTIDE SEQUENCE [LARGE SCALE GENOMIC DNA]</scope>
    <source>
        <strain evidence="2 3">LMG 21312</strain>
    </source>
</reference>
<evidence type="ECO:0000313" key="2">
    <source>
        <dbReference type="EMBL" id="MBB2176637.1"/>
    </source>
</evidence>